<dbReference type="InterPro" id="IPR011706">
    <property type="entry name" value="Cu-oxidase_C"/>
</dbReference>
<dbReference type="Pfam" id="PF07731">
    <property type="entry name" value="Cu-oxidase_2"/>
    <property type="match status" value="1"/>
</dbReference>
<dbReference type="InterPro" id="IPR045087">
    <property type="entry name" value="Cu-oxidase_fam"/>
</dbReference>
<dbReference type="InterPro" id="IPR011707">
    <property type="entry name" value="Cu-oxidase-like_N"/>
</dbReference>
<sequence>MPSRRDVFRWVLTGVALSTAAALGAVAWSSTLRGEYSVMDMGGDAAASDGHHHAGTASAISVTSLTADPDRRPDVRIRLVARAETVDIPGVGPIEGYTVNGTSPGPTIRARQGDLVEVEFVNESVTAGATLHWHGMDVPNAADGVAGVTQDAVAVGESFTYRFEAADAGTYWYHSHQVSHEQVERGLFGAIVIAPARSSTAVGSRAEQDVVALLHVYAGRHTLNGAAQDTHVVAAPGARVRVRVINTDQGTASVWSSGPFRVVATDGHEVVSPSDVEGQTVRIPAGGRLDVTVVAPERGAVDLHVGGGRVIHIGDASASTPPAPQPNRSLDLLAYGSSTPLDFDASTPDRIFDYVIGRRWGIIDGRPGNFWTINGHMFPDVPMFHVRDGEVVVMRLRNESGEVHPMHLHGHHVVVLSRNGISASGSPWIVDSLDVQAGERYEIAFVADNPGIWMDHCHTLPHAVDGLTAHVMYEGVTTPFTIGGARGNRPE</sequence>
<keyword evidence="2" id="KW-0560">Oxidoreductase</keyword>
<organism evidence="6 7">
    <name type="scientific">Microbacterium alkaliflavum</name>
    <dbReference type="NCBI Taxonomy" id="3248839"/>
    <lineage>
        <taxon>Bacteria</taxon>
        <taxon>Bacillati</taxon>
        <taxon>Actinomycetota</taxon>
        <taxon>Actinomycetes</taxon>
        <taxon>Micrococcales</taxon>
        <taxon>Microbacteriaceae</taxon>
        <taxon>Microbacterium</taxon>
    </lineage>
</organism>
<dbReference type="RefSeq" id="WP_396639252.1">
    <property type="nucleotide sequence ID" value="NZ_JBIQWL010000001.1"/>
</dbReference>
<dbReference type="Gene3D" id="2.60.40.420">
    <property type="entry name" value="Cupredoxins - blue copper proteins"/>
    <property type="match status" value="3"/>
</dbReference>
<name>A0ABW7Q393_9MICO</name>
<evidence type="ECO:0000259" key="4">
    <source>
        <dbReference type="Pfam" id="PF07731"/>
    </source>
</evidence>
<dbReference type="InterPro" id="IPR008972">
    <property type="entry name" value="Cupredoxin"/>
</dbReference>
<dbReference type="PANTHER" id="PTHR11709:SF394">
    <property type="entry name" value="FI03373P-RELATED"/>
    <property type="match status" value="1"/>
</dbReference>
<comment type="caution">
    <text evidence="6">The sequence shown here is derived from an EMBL/GenBank/DDBJ whole genome shotgun (WGS) entry which is preliminary data.</text>
</comment>
<dbReference type="Pfam" id="PF07732">
    <property type="entry name" value="Cu-oxidase_3"/>
    <property type="match status" value="1"/>
</dbReference>
<keyword evidence="7" id="KW-1185">Reference proteome</keyword>
<accession>A0ABW7Q393</accession>
<proteinExistence type="predicted"/>
<gene>
    <name evidence="6" type="ORF">ACH3VR_02945</name>
</gene>
<evidence type="ECO:0000256" key="3">
    <source>
        <dbReference type="ARBA" id="ARBA00023008"/>
    </source>
</evidence>
<dbReference type="CDD" id="cd04202">
    <property type="entry name" value="CuRO_D2_2dMcoN_like"/>
    <property type="match status" value="1"/>
</dbReference>
<feature type="domain" description="Plastocyanin-like" evidence="4">
    <location>
        <begin position="367"/>
        <end position="472"/>
    </location>
</feature>
<dbReference type="SUPFAM" id="SSF49503">
    <property type="entry name" value="Cupredoxins"/>
    <property type="match status" value="3"/>
</dbReference>
<feature type="domain" description="Plastocyanin-like" evidence="5">
    <location>
        <begin position="94"/>
        <end position="196"/>
    </location>
</feature>
<evidence type="ECO:0000256" key="2">
    <source>
        <dbReference type="ARBA" id="ARBA00023002"/>
    </source>
</evidence>
<dbReference type="PANTHER" id="PTHR11709">
    <property type="entry name" value="MULTI-COPPER OXIDASE"/>
    <property type="match status" value="1"/>
</dbReference>
<protein>
    <submittedName>
        <fullName evidence="6">Multicopper oxidase family protein</fullName>
    </submittedName>
</protein>
<keyword evidence="1" id="KW-0479">Metal-binding</keyword>
<evidence type="ECO:0000256" key="1">
    <source>
        <dbReference type="ARBA" id="ARBA00022723"/>
    </source>
</evidence>
<dbReference type="InterPro" id="IPR002355">
    <property type="entry name" value="Cu_oxidase_Cu_BS"/>
</dbReference>
<evidence type="ECO:0000313" key="7">
    <source>
        <dbReference type="Proteomes" id="UP001610861"/>
    </source>
</evidence>
<dbReference type="EMBL" id="JBIQWL010000001">
    <property type="protein sequence ID" value="MFH8249310.1"/>
    <property type="molecule type" value="Genomic_DNA"/>
</dbReference>
<dbReference type="PROSITE" id="PS00080">
    <property type="entry name" value="MULTICOPPER_OXIDASE2"/>
    <property type="match status" value="1"/>
</dbReference>
<keyword evidence="3" id="KW-0186">Copper</keyword>
<dbReference type="Proteomes" id="UP001610861">
    <property type="component" value="Unassembled WGS sequence"/>
</dbReference>
<reference evidence="6 7" key="1">
    <citation type="submission" date="2024-09" db="EMBL/GenBank/DDBJ databases">
        <authorList>
            <person name="Pan X."/>
        </authorList>
    </citation>
    <scope>NUCLEOTIDE SEQUENCE [LARGE SCALE GENOMIC DNA]</scope>
    <source>
        <strain evidence="6 7">B2969</strain>
    </source>
</reference>
<evidence type="ECO:0000259" key="5">
    <source>
        <dbReference type="Pfam" id="PF07732"/>
    </source>
</evidence>
<evidence type="ECO:0000313" key="6">
    <source>
        <dbReference type="EMBL" id="MFH8249310.1"/>
    </source>
</evidence>